<keyword evidence="3" id="KW-1185">Reference proteome</keyword>
<accession>A0A6H5J416</accession>
<evidence type="ECO:0000313" key="2">
    <source>
        <dbReference type="EMBL" id="CAB0044794.1"/>
    </source>
</evidence>
<sequence>MKLGEFTLHQGRSVDHCYGRATPRRDASGESYTNRTSSPTRRPTKTIHLQNFCMDTPLAVT</sequence>
<reference evidence="2 3" key="1">
    <citation type="submission" date="2020-02" db="EMBL/GenBank/DDBJ databases">
        <authorList>
            <person name="Ferguson B K."/>
        </authorList>
    </citation>
    <scope>NUCLEOTIDE SEQUENCE [LARGE SCALE GENOMIC DNA]</scope>
</reference>
<dbReference type="AlphaFoldDB" id="A0A6H5J416"/>
<feature type="compositionally biased region" description="Basic and acidic residues" evidence="1">
    <location>
        <begin position="17"/>
        <end position="28"/>
    </location>
</feature>
<protein>
    <submittedName>
        <fullName evidence="2">Uncharacterized protein</fullName>
    </submittedName>
</protein>
<dbReference type="EMBL" id="CADCXV010001484">
    <property type="protein sequence ID" value="CAB0044794.1"/>
    <property type="molecule type" value="Genomic_DNA"/>
</dbReference>
<name>A0A6H5J416_9HYME</name>
<feature type="region of interest" description="Disordered" evidence="1">
    <location>
        <begin position="17"/>
        <end position="44"/>
    </location>
</feature>
<evidence type="ECO:0000256" key="1">
    <source>
        <dbReference type="SAM" id="MobiDB-lite"/>
    </source>
</evidence>
<organism evidence="2 3">
    <name type="scientific">Trichogramma brassicae</name>
    <dbReference type="NCBI Taxonomy" id="86971"/>
    <lineage>
        <taxon>Eukaryota</taxon>
        <taxon>Metazoa</taxon>
        <taxon>Ecdysozoa</taxon>
        <taxon>Arthropoda</taxon>
        <taxon>Hexapoda</taxon>
        <taxon>Insecta</taxon>
        <taxon>Pterygota</taxon>
        <taxon>Neoptera</taxon>
        <taxon>Endopterygota</taxon>
        <taxon>Hymenoptera</taxon>
        <taxon>Apocrita</taxon>
        <taxon>Proctotrupomorpha</taxon>
        <taxon>Chalcidoidea</taxon>
        <taxon>Trichogrammatidae</taxon>
        <taxon>Trichogramma</taxon>
    </lineage>
</organism>
<gene>
    <name evidence="2" type="ORF">TBRA_LOCUS16382</name>
</gene>
<dbReference type="Proteomes" id="UP000479190">
    <property type="component" value="Unassembled WGS sequence"/>
</dbReference>
<proteinExistence type="predicted"/>
<evidence type="ECO:0000313" key="3">
    <source>
        <dbReference type="Proteomes" id="UP000479190"/>
    </source>
</evidence>